<organism evidence="11 12">
    <name type="scientific">Faecalicatena fissicatena</name>
    <dbReference type="NCBI Taxonomy" id="290055"/>
    <lineage>
        <taxon>Bacteria</taxon>
        <taxon>Bacillati</taxon>
        <taxon>Bacillota</taxon>
        <taxon>Clostridia</taxon>
        <taxon>Lachnospirales</taxon>
        <taxon>Lachnospiraceae</taxon>
        <taxon>Faecalicatena</taxon>
    </lineage>
</organism>
<proteinExistence type="predicted"/>
<feature type="domain" description="OmpR/PhoB-type" evidence="10">
    <location>
        <begin position="148"/>
        <end position="247"/>
    </location>
</feature>
<evidence type="ECO:0000313" key="11">
    <source>
        <dbReference type="EMBL" id="MBM6737230.1"/>
    </source>
</evidence>
<dbReference type="InterPro" id="IPR023468">
    <property type="entry name" value="Riboflavin_kinase"/>
</dbReference>
<dbReference type="SUPFAM" id="SSF46894">
    <property type="entry name" value="C-terminal effector domain of the bipartite response regulators"/>
    <property type="match status" value="1"/>
</dbReference>
<dbReference type="Gene3D" id="1.10.10.10">
    <property type="entry name" value="Winged helix-like DNA-binding domain superfamily/Winged helix DNA-binding domain"/>
    <property type="match status" value="1"/>
</dbReference>
<dbReference type="EMBL" id="JACLYY010000003">
    <property type="protein sequence ID" value="MBM6737230.1"/>
    <property type="molecule type" value="Genomic_DNA"/>
</dbReference>
<evidence type="ECO:0000259" key="10">
    <source>
        <dbReference type="PROSITE" id="PS51755"/>
    </source>
</evidence>
<dbReference type="InterPro" id="IPR023465">
    <property type="entry name" value="Riboflavin_kinase_dom_sf"/>
</dbReference>
<accession>A0ABS2E6H4</accession>
<dbReference type="EC" id="2.7.1.26" evidence="1"/>
<protein>
    <recommendedName>
        <fullName evidence="1">riboflavin kinase</fullName>
        <ecNumber evidence="1">2.7.1.26</ecNumber>
    </recommendedName>
</protein>
<dbReference type="InterPro" id="IPR015865">
    <property type="entry name" value="Riboflavin_kinase_bac/euk"/>
</dbReference>
<dbReference type="PANTHER" id="PTHR22749:SF6">
    <property type="entry name" value="RIBOFLAVIN KINASE"/>
    <property type="match status" value="1"/>
</dbReference>
<keyword evidence="2" id="KW-0285">Flavoprotein</keyword>
<keyword evidence="7 9" id="KW-0238">DNA-binding</keyword>
<dbReference type="SUPFAM" id="SSF82114">
    <property type="entry name" value="Riboflavin kinase-like"/>
    <property type="match status" value="1"/>
</dbReference>
<gene>
    <name evidence="11" type="ORF">H7U36_03800</name>
</gene>
<comment type="caution">
    <text evidence="11">The sequence shown here is derived from an EMBL/GenBank/DDBJ whole genome shotgun (WGS) entry which is preliminary data.</text>
</comment>
<evidence type="ECO:0000256" key="5">
    <source>
        <dbReference type="ARBA" id="ARBA00022741"/>
    </source>
</evidence>
<dbReference type="InterPro" id="IPR001867">
    <property type="entry name" value="OmpR/PhoB-type_DNA-bd"/>
</dbReference>
<dbReference type="InterPro" id="IPR016032">
    <property type="entry name" value="Sig_transdc_resp-reg_C-effctor"/>
</dbReference>
<evidence type="ECO:0000256" key="2">
    <source>
        <dbReference type="ARBA" id="ARBA00022630"/>
    </source>
</evidence>
<keyword evidence="3" id="KW-0288">FMN</keyword>
<evidence type="ECO:0000313" key="12">
    <source>
        <dbReference type="Proteomes" id="UP000716906"/>
    </source>
</evidence>
<dbReference type="InterPro" id="IPR036388">
    <property type="entry name" value="WH-like_DNA-bd_sf"/>
</dbReference>
<sequence length="248" mass="28148">MKMTEKKAEEELLSGEIRGEIIHKRGIGRLVGIPTADLRPDQGTQLPGTGVYAGKILLDSEEGCGEYPGRESERYCCAVHIGPCPTMDSDKAVLVKIHILDFQREIFGSRATLRLYRKIRDVRSFDSASLLLAQIEKDCLEIRRLWGMEVPLASRLTMDASIRQAVLGDREIYLSEKEFAVLYLLWSHPDISFTKENIYETVWQEPSNQSCHAVENTVYQIRKKLRPFTCGHETIKTITGFGYKYSGS</sequence>
<dbReference type="Gene3D" id="2.40.30.30">
    <property type="entry name" value="Riboflavin kinase-like"/>
    <property type="match status" value="1"/>
</dbReference>
<evidence type="ECO:0000256" key="6">
    <source>
        <dbReference type="ARBA" id="ARBA00022840"/>
    </source>
</evidence>
<evidence type="ECO:0000256" key="3">
    <source>
        <dbReference type="ARBA" id="ARBA00022643"/>
    </source>
</evidence>
<dbReference type="Pfam" id="PF01687">
    <property type="entry name" value="Flavokinase"/>
    <property type="match status" value="1"/>
</dbReference>
<reference evidence="11 12" key="1">
    <citation type="journal article" date="2021" name="Sci. Rep.">
        <title>The distribution of antibiotic resistance genes in chicken gut microbiota commensals.</title>
        <authorList>
            <person name="Juricova H."/>
            <person name="Matiasovicova J."/>
            <person name="Kubasova T."/>
            <person name="Cejkova D."/>
            <person name="Rychlik I."/>
        </authorList>
    </citation>
    <scope>NUCLEOTIDE SEQUENCE [LARGE SCALE GENOMIC DNA]</scope>
    <source>
        <strain evidence="11 12">An773</strain>
    </source>
</reference>
<keyword evidence="12" id="KW-1185">Reference proteome</keyword>
<dbReference type="SMART" id="SM00862">
    <property type="entry name" value="Trans_reg_C"/>
    <property type="match status" value="1"/>
</dbReference>
<name>A0ABS2E6H4_9FIRM</name>
<keyword evidence="4" id="KW-0808">Transferase</keyword>
<evidence type="ECO:0000256" key="8">
    <source>
        <dbReference type="ARBA" id="ARBA00047880"/>
    </source>
</evidence>
<evidence type="ECO:0000256" key="4">
    <source>
        <dbReference type="ARBA" id="ARBA00022679"/>
    </source>
</evidence>
<evidence type="ECO:0000256" key="1">
    <source>
        <dbReference type="ARBA" id="ARBA00012105"/>
    </source>
</evidence>
<keyword evidence="6" id="KW-0067">ATP-binding</keyword>
<evidence type="ECO:0000256" key="7">
    <source>
        <dbReference type="ARBA" id="ARBA00023125"/>
    </source>
</evidence>
<dbReference type="Pfam" id="PF00486">
    <property type="entry name" value="Trans_reg_C"/>
    <property type="match status" value="1"/>
</dbReference>
<dbReference type="PROSITE" id="PS51755">
    <property type="entry name" value="OMPR_PHOB"/>
    <property type="match status" value="1"/>
</dbReference>
<evidence type="ECO:0000256" key="9">
    <source>
        <dbReference type="PROSITE-ProRule" id="PRU01091"/>
    </source>
</evidence>
<keyword evidence="5" id="KW-0547">Nucleotide-binding</keyword>
<dbReference type="Proteomes" id="UP000716906">
    <property type="component" value="Unassembled WGS sequence"/>
</dbReference>
<dbReference type="SMART" id="SM00904">
    <property type="entry name" value="Flavokinase"/>
    <property type="match status" value="1"/>
</dbReference>
<feature type="DNA-binding region" description="OmpR/PhoB-type" evidence="9">
    <location>
        <begin position="148"/>
        <end position="247"/>
    </location>
</feature>
<comment type="catalytic activity">
    <reaction evidence="8">
        <text>riboflavin + ATP = FMN + ADP + H(+)</text>
        <dbReference type="Rhea" id="RHEA:14357"/>
        <dbReference type="ChEBI" id="CHEBI:15378"/>
        <dbReference type="ChEBI" id="CHEBI:30616"/>
        <dbReference type="ChEBI" id="CHEBI:57986"/>
        <dbReference type="ChEBI" id="CHEBI:58210"/>
        <dbReference type="ChEBI" id="CHEBI:456216"/>
        <dbReference type="EC" id="2.7.1.26"/>
    </reaction>
</comment>
<dbReference type="CDD" id="cd00383">
    <property type="entry name" value="trans_reg_C"/>
    <property type="match status" value="1"/>
</dbReference>
<dbReference type="PANTHER" id="PTHR22749">
    <property type="entry name" value="RIBOFLAVIN KINASE/FMN ADENYLYLTRANSFERASE"/>
    <property type="match status" value="1"/>
</dbReference>